<dbReference type="NCBIfam" id="TIGR00231">
    <property type="entry name" value="small_GTP"/>
    <property type="match status" value="1"/>
</dbReference>
<keyword evidence="1" id="KW-0547">Nucleotide-binding</keyword>
<dbReference type="Pfam" id="PF24681">
    <property type="entry name" value="Kelch_KLHDC2_KLHL20_DRC7"/>
    <property type="match status" value="1"/>
</dbReference>
<dbReference type="Proteomes" id="UP000823046">
    <property type="component" value="Unassembled WGS sequence"/>
</dbReference>
<name>A0ABQ7JAQ3_9APIC</name>
<organism evidence="4 5">
    <name type="scientific">Cardiosporidium cionae</name>
    <dbReference type="NCBI Taxonomy" id="476202"/>
    <lineage>
        <taxon>Eukaryota</taxon>
        <taxon>Sar</taxon>
        <taxon>Alveolata</taxon>
        <taxon>Apicomplexa</taxon>
        <taxon>Aconoidasida</taxon>
        <taxon>Nephromycida</taxon>
        <taxon>Cardiosporidium</taxon>
    </lineage>
</organism>
<sequence length="566" mass="62040">MEEDAPARNLVLSVCELKQNGSAPGSRVCPQLATVNSKIYLFGGADEEQSFDDLYSMEIEKVHWTELVATGFSKPTRRYGHTICSWMDKLVLFGGLVEENNNNLMSTQEKVTAPPFLSASKQWSHIGNTMNDLFILEVPKCSWSIPEMTGNPPSARAFHAAAGKGMNDLYVLDLSTMTWMVAYQKGDVPPPRGAGDDGSLYSLDVSMLGTSSFSEFVWKRVNAVGTPPVGRSFHSLDIIGQRLFVFAGLTSTDHSDLYIYEIDKQRWSRPLFDGQINYRAHGSTVLHDKLIVFGGARDRPDGNKGKGDILSSDASFSKRLSRRLMFLNVLEIKEGAGDSEFKFKLVTVGDSGVGKSCLLARFVQDVYSEFHVATIGVDFKSVATMIKGKICTLQLWDTAGQERFGGVTGNYYRKADGFVIVYDATRRSSFEHVDTWLSEVSSNIHFIKEHHECGPSTILLLIGNKHDMKEEIQVTEEEAKACANRIGAIYVAASAKVASNVDAAFLSAATKLVDLRRRLGTQRKATTEKEGPESNAGPKADVVQLSSEPVVTSSSCACASGSKKNT</sequence>
<evidence type="ECO:0000256" key="3">
    <source>
        <dbReference type="SAM" id="MobiDB-lite"/>
    </source>
</evidence>
<dbReference type="SMART" id="SM00173">
    <property type="entry name" value="RAS"/>
    <property type="match status" value="1"/>
</dbReference>
<dbReference type="SMART" id="SM00175">
    <property type="entry name" value="RAB"/>
    <property type="match status" value="1"/>
</dbReference>
<evidence type="ECO:0000256" key="1">
    <source>
        <dbReference type="ARBA" id="ARBA00022741"/>
    </source>
</evidence>
<comment type="caution">
    <text evidence="4">The sequence shown here is derived from an EMBL/GenBank/DDBJ whole genome shotgun (WGS) entry which is preliminary data.</text>
</comment>
<dbReference type="SMART" id="SM00176">
    <property type="entry name" value="RAN"/>
    <property type="match status" value="1"/>
</dbReference>
<keyword evidence="2" id="KW-0342">GTP-binding</keyword>
<dbReference type="SUPFAM" id="SSF117281">
    <property type="entry name" value="Kelch motif"/>
    <property type="match status" value="2"/>
</dbReference>
<dbReference type="Gene3D" id="2.120.10.80">
    <property type="entry name" value="Kelch-type beta propeller"/>
    <property type="match status" value="2"/>
</dbReference>
<feature type="compositionally biased region" description="Low complexity" evidence="3">
    <location>
        <begin position="553"/>
        <end position="566"/>
    </location>
</feature>
<dbReference type="PROSITE" id="PS51420">
    <property type="entry name" value="RHO"/>
    <property type="match status" value="1"/>
</dbReference>
<keyword evidence="5" id="KW-1185">Reference proteome</keyword>
<dbReference type="PROSITE" id="PS51421">
    <property type="entry name" value="RAS"/>
    <property type="match status" value="1"/>
</dbReference>
<proteinExistence type="predicted"/>
<dbReference type="InterPro" id="IPR015915">
    <property type="entry name" value="Kelch-typ_b-propeller"/>
</dbReference>
<evidence type="ECO:0000313" key="5">
    <source>
        <dbReference type="Proteomes" id="UP000823046"/>
    </source>
</evidence>
<dbReference type="SUPFAM" id="SSF52540">
    <property type="entry name" value="P-loop containing nucleoside triphosphate hydrolases"/>
    <property type="match status" value="1"/>
</dbReference>
<dbReference type="InterPro" id="IPR050227">
    <property type="entry name" value="Rab"/>
</dbReference>
<evidence type="ECO:0000256" key="2">
    <source>
        <dbReference type="ARBA" id="ARBA00023134"/>
    </source>
</evidence>
<reference evidence="4 5" key="1">
    <citation type="journal article" date="2020" name="bioRxiv">
        <title>Metabolic contributions of an alphaproteobacterial endosymbiont in the apicomplexan Cardiosporidium cionae.</title>
        <authorList>
            <person name="Hunter E.S."/>
            <person name="Paight C.J."/>
            <person name="Lane C.E."/>
        </authorList>
    </citation>
    <scope>NUCLEOTIDE SEQUENCE [LARGE SCALE GENOMIC DNA]</scope>
    <source>
        <strain evidence="4">ESH_2018</strain>
    </source>
</reference>
<dbReference type="InterPro" id="IPR005225">
    <property type="entry name" value="Small_GTP-bd"/>
</dbReference>
<dbReference type="EMBL" id="JADAQX010000250">
    <property type="protein sequence ID" value="KAF8821028.1"/>
    <property type="molecule type" value="Genomic_DNA"/>
</dbReference>
<dbReference type="InterPro" id="IPR001806">
    <property type="entry name" value="Small_GTPase"/>
</dbReference>
<evidence type="ECO:0000313" key="4">
    <source>
        <dbReference type="EMBL" id="KAF8821028.1"/>
    </source>
</evidence>
<dbReference type="Pfam" id="PF00071">
    <property type="entry name" value="Ras"/>
    <property type="match status" value="1"/>
</dbReference>
<dbReference type="Gene3D" id="3.40.50.300">
    <property type="entry name" value="P-loop containing nucleotide triphosphate hydrolases"/>
    <property type="match status" value="1"/>
</dbReference>
<dbReference type="SMART" id="SM00174">
    <property type="entry name" value="RHO"/>
    <property type="match status" value="1"/>
</dbReference>
<dbReference type="InterPro" id="IPR027417">
    <property type="entry name" value="P-loop_NTPase"/>
</dbReference>
<dbReference type="PRINTS" id="PR00449">
    <property type="entry name" value="RASTRNSFRMNG"/>
</dbReference>
<dbReference type="CDD" id="cd00154">
    <property type="entry name" value="Rab"/>
    <property type="match status" value="1"/>
</dbReference>
<dbReference type="PANTHER" id="PTHR47977">
    <property type="entry name" value="RAS-RELATED PROTEIN RAB"/>
    <property type="match status" value="1"/>
</dbReference>
<gene>
    <name evidence="4" type="ORF">IE077_002552</name>
</gene>
<accession>A0ABQ7JAQ3</accession>
<protein>
    <submittedName>
        <fullName evidence="4">Ras family protein</fullName>
    </submittedName>
</protein>
<feature type="region of interest" description="Disordered" evidence="3">
    <location>
        <begin position="521"/>
        <end position="566"/>
    </location>
</feature>
<dbReference type="PROSITE" id="PS51419">
    <property type="entry name" value="RAB"/>
    <property type="match status" value="1"/>
</dbReference>